<evidence type="ECO:0000313" key="9">
    <source>
        <dbReference type="Proteomes" id="UP000007264"/>
    </source>
</evidence>
<dbReference type="InterPro" id="IPR015672">
    <property type="entry name" value="GPHR/GTG"/>
</dbReference>
<dbReference type="AlphaFoldDB" id="I0YUW1"/>
<keyword evidence="9" id="KW-1185">Reference proteome</keyword>
<proteinExistence type="predicted"/>
<feature type="domain" description="Golgi pH regulator conserved" evidence="7">
    <location>
        <begin position="141"/>
        <end position="206"/>
    </location>
</feature>
<comment type="caution">
    <text evidence="8">The sequence shown here is derived from an EMBL/GenBank/DDBJ whole genome shotgun (WGS) entry which is preliminary data.</text>
</comment>
<protein>
    <submittedName>
        <fullName evidence="8">Uncharacterized protein</fullName>
    </submittedName>
</protein>
<keyword evidence="2 5" id="KW-0812">Transmembrane</keyword>
<gene>
    <name evidence="8" type="ORF">COCSUDRAFT_36939</name>
</gene>
<feature type="transmembrane region" description="Helical" evidence="5">
    <location>
        <begin position="39"/>
        <end position="64"/>
    </location>
</feature>
<comment type="subcellular location">
    <subcellularLocation>
        <location evidence="1">Membrane</location>
        <topology evidence="1">Multi-pass membrane protein</topology>
    </subcellularLocation>
</comment>
<evidence type="ECO:0000256" key="5">
    <source>
        <dbReference type="SAM" id="Phobius"/>
    </source>
</evidence>
<evidence type="ECO:0000259" key="7">
    <source>
        <dbReference type="Pfam" id="PF12537"/>
    </source>
</evidence>
<feature type="transmembrane region" description="Helical" evidence="5">
    <location>
        <begin position="309"/>
        <end position="329"/>
    </location>
</feature>
<dbReference type="Pfam" id="PF12430">
    <property type="entry name" value="ABA_GPCR"/>
    <property type="match status" value="1"/>
</dbReference>
<feature type="transmembrane region" description="Helical" evidence="5">
    <location>
        <begin position="108"/>
        <end position="125"/>
    </location>
</feature>
<feature type="transmembrane region" description="Helical" evidence="5">
    <location>
        <begin position="255"/>
        <end position="276"/>
    </location>
</feature>
<evidence type="ECO:0000256" key="4">
    <source>
        <dbReference type="ARBA" id="ARBA00023136"/>
    </source>
</evidence>
<dbReference type="STRING" id="574566.I0YUW1"/>
<dbReference type="InterPro" id="IPR025969">
    <property type="entry name" value="ABA_GPCR_dom"/>
</dbReference>
<feature type="domain" description="Abscisic acid G-protein coupled receptor-like" evidence="6">
    <location>
        <begin position="245"/>
        <end position="416"/>
    </location>
</feature>
<evidence type="ECO:0000313" key="8">
    <source>
        <dbReference type="EMBL" id="EIE22180.1"/>
    </source>
</evidence>
<dbReference type="EMBL" id="AGSI01000010">
    <property type="protein sequence ID" value="EIE22180.1"/>
    <property type="molecule type" value="Genomic_DNA"/>
</dbReference>
<feature type="transmembrane region" description="Helical" evidence="5">
    <location>
        <begin position="145"/>
        <end position="166"/>
    </location>
</feature>
<feature type="transmembrane region" description="Helical" evidence="5">
    <location>
        <begin position="6"/>
        <end position="27"/>
    </location>
</feature>
<dbReference type="RefSeq" id="XP_005646724.1">
    <property type="nucleotide sequence ID" value="XM_005646667.1"/>
</dbReference>
<dbReference type="GO" id="GO:0009737">
    <property type="term" value="P:response to abscisic acid"/>
    <property type="evidence" value="ECO:0007669"/>
    <property type="project" value="TreeGrafter"/>
</dbReference>
<accession>I0YUW1</accession>
<name>I0YUW1_COCSC</name>
<organism evidence="8 9">
    <name type="scientific">Coccomyxa subellipsoidea (strain C-169)</name>
    <name type="common">Green microalga</name>
    <dbReference type="NCBI Taxonomy" id="574566"/>
    <lineage>
        <taxon>Eukaryota</taxon>
        <taxon>Viridiplantae</taxon>
        <taxon>Chlorophyta</taxon>
        <taxon>core chlorophytes</taxon>
        <taxon>Trebouxiophyceae</taxon>
        <taxon>Trebouxiophyceae incertae sedis</taxon>
        <taxon>Coccomyxaceae</taxon>
        <taxon>Coccomyxa</taxon>
        <taxon>Coccomyxa subellipsoidea</taxon>
    </lineage>
</organism>
<reference evidence="8 9" key="1">
    <citation type="journal article" date="2012" name="Genome Biol.">
        <title>The genome of the polar eukaryotic microalga coccomyxa subellipsoidea reveals traits of cold adaptation.</title>
        <authorList>
            <person name="Blanc G."/>
            <person name="Agarkova I."/>
            <person name="Grimwood J."/>
            <person name="Kuo A."/>
            <person name="Brueggeman A."/>
            <person name="Dunigan D."/>
            <person name="Gurnon J."/>
            <person name="Ladunga I."/>
            <person name="Lindquist E."/>
            <person name="Lucas S."/>
            <person name="Pangilinan J."/>
            <person name="Proschold T."/>
            <person name="Salamov A."/>
            <person name="Schmutz J."/>
            <person name="Weeks D."/>
            <person name="Yamada T."/>
            <person name="Claverie J.M."/>
            <person name="Grigoriev I."/>
            <person name="Van Etten J."/>
            <person name="Lomsadze A."/>
            <person name="Borodovsky M."/>
        </authorList>
    </citation>
    <scope>NUCLEOTIDE SEQUENCE [LARGE SCALE GENOMIC DNA]</scope>
    <source>
        <strain evidence="8 9">C-169</strain>
    </source>
</reference>
<dbReference type="GeneID" id="17040166"/>
<sequence length="432" mass="48758">MLDVLIVGTSLVVLFCLGWAFLSRSLFKDYEEEHLGVQVLFALVFAFSVNLLELVLFEILGVLSYSVRWLNWRLDVLSLLALLLIVLPYTHCYCTLASHRKVRKGHAAVGAFIFLAAFLYVFWRMGKYWPGVPQATEGIFRLNQAISRLGVMGVSLIAVLSGYGSVNLPFSYLSLFIRPVERSEIAMAESQMMQALESVVRKKKQIVVSEGELRQQQVAGLESLGRMLCAEVMDLRRERERALASRTLAGHAKNFLGYCLSFYCLFRMFFSVRALMFGEDFTSDPVSKALGFCLRSFSKGRLVINLQLFSQYITLFFIGCISVSSLRGFLRNMRKVFSAVSGAGNGSGLLLILTELTGLYAISTILLIRKQLPLKYRAIITDALGGELEFEFFHAWFNTIFLAAAVLTLAMFYAQHQRQQDSDLPLYSSRRE</sequence>
<dbReference type="OrthoDB" id="264392at2759"/>
<dbReference type="GO" id="GO:0016020">
    <property type="term" value="C:membrane"/>
    <property type="evidence" value="ECO:0007669"/>
    <property type="project" value="UniProtKB-SubCell"/>
</dbReference>
<evidence type="ECO:0000256" key="1">
    <source>
        <dbReference type="ARBA" id="ARBA00004141"/>
    </source>
</evidence>
<dbReference type="Proteomes" id="UP000007264">
    <property type="component" value="Unassembled WGS sequence"/>
</dbReference>
<feature type="transmembrane region" description="Helical" evidence="5">
    <location>
        <begin position="76"/>
        <end position="96"/>
    </location>
</feature>
<dbReference type="InterPro" id="IPR022535">
    <property type="entry name" value="Golgi_pH-regulator_cons_dom"/>
</dbReference>
<dbReference type="eggNOG" id="KOG2417">
    <property type="taxonomic scope" value="Eukaryota"/>
</dbReference>
<keyword evidence="3 5" id="KW-1133">Transmembrane helix</keyword>
<keyword evidence="4 5" id="KW-0472">Membrane</keyword>
<evidence type="ECO:0000259" key="6">
    <source>
        <dbReference type="Pfam" id="PF12430"/>
    </source>
</evidence>
<evidence type="ECO:0000256" key="3">
    <source>
        <dbReference type="ARBA" id="ARBA00022989"/>
    </source>
</evidence>
<feature type="transmembrane region" description="Helical" evidence="5">
    <location>
        <begin position="349"/>
        <end position="368"/>
    </location>
</feature>
<dbReference type="GO" id="GO:0010427">
    <property type="term" value="F:abscisic acid binding"/>
    <property type="evidence" value="ECO:0007669"/>
    <property type="project" value="TreeGrafter"/>
</dbReference>
<feature type="transmembrane region" description="Helical" evidence="5">
    <location>
        <begin position="395"/>
        <end position="414"/>
    </location>
</feature>
<dbReference type="Pfam" id="PF12537">
    <property type="entry name" value="GPHR_N"/>
    <property type="match status" value="1"/>
</dbReference>
<dbReference type="PANTHER" id="PTHR15948:SF0">
    <property type="entry name" value="GOLGI PH REGULATOR A-RELATED"/>
    <property type="match status" value="1"/>
</dbReference>
<dbReference type="KEGG" id="csl:COCSUDRAFT_36939"/>
<dbReference type="PANTHER" id="PTHR15948">
    <property type="entry name" value="G-PROTEIN COUPLED RECEPTOR 89-RELATED"/>
    <property type="match status" value="1"/>
</dbReference>
<evidence type="ECO:0000256" key="2">
    <source>
        <dbReference type="ARBA" id="ARBA00022692"/>
    </source>
</evidence>